<evidence type="ECO:0008006" key="6">
    <source>
        <dbReference type="Google" id="ProtNLM"/>
    </source>
</evidence>
<dbReference type="Pfam" id="PF03478">
    <property type="entry name" value="Beta-prop_KIB1-4"/>
    <property type="match status" value="1"/>
</dbReference>
<evidence type="ECO:0000259" key="3">
    <source>
        <dbReference type="Pfam" id="PF03478"/>
    </source>
</evidence>
<keyword evidence="1" id="KW-0812">Transmembrane</keyword>
<keyword evidence="1" id="KW-0472">Membrane</keyword>
<feature type="transmembrane region" description="Helical" evidence="1">
    <location>
        <begin position="362"/>
        <end position="381"/>
    </location>
</feature>
<gene>
    <name evidence="4" type="ORF">Dsin_023953</name>
</gene>
<feature type="domain" description="KIB1-4 beta-propeller" evidence="3">
    <location>
        <begin position="92"/>
        <end position="363"/>
    </location>
</feature>
<dbReference type="EMBL" id="JANJYJ010000007">
    <property type="protein sequence ID" value="KAK3200538.1"/>
    <property type="molecule type" value="Genomic_DNA"/>
</dbReference>
<protein>
    <recommendedName>
        <fullName evidence="6">F-box domain-containing protein</fullName>
    </recommendedName>
</protein>
<keyword evidence="5" id="KW-1185">Reference proteome</keyword>
<evidence type="ECO:0000259" key="2">
    <source>
        <dbReference type="Pfam" id="PF00646"/>
    </source>
</evidence>
<evidence type="ECO:0000256" key="1">
    <source>
        <dbReference type="SAM" id="Phobius"/>
    </source>
</evidence>
<reference evidence="4" key="1">
    <citation type="journal article" date="2023" name="Plant J.">
        <title>Genome sequences and population genomics provide insights into the demographic history, inbreeding, and mutation load of two 'living fossil' tree species of Dipteronia.</title>
        <authorList>
            <person name="Feng Y."/>
            <person name="Comes H.P."/>
            <person name="Chen J."/>
            <person name="Zhu S."/>
            <person name="Lu R."/>
            <person name="Zhang X."/>
            <person name="Li P."/>
            <person name="Qiu J."/>
            <person name="Olsen K.M."/>
            <person name="Qiu Y."/>
        </authorList>
    </citation>
    <scope>NUCLEOTIDE SEQUENCE</scope>
    <source>
        <strain evidence="4">NBL</strain>
    </source>
</reference>
<sequence length="405" mass="46303">MLLQNLLRCKKKKINNNKEIEGDIDDYMRCWDDGPCINLEDIMAQLNLVDCIRASNVCKSWRSLAVNRKNKIKTAQLPWLVLSHPCTKSLRFFDFSLGSFYNISLPRSTLFRWWYCGSSKGWLVIAKGWYFNPKLVLFNPNSGVQLQLPRLRTIPSFKDFLSENKYANYDITHFIEKIELSCSCEDTSNDCIVAASFYNQTTLALCRPGDKSWSVFKGGVDQINICDDILFYNGILYALIRCLDEDQDRDADAFAEAQDHSMRIGDDDIVVVVKLIPLDVSLRTSCLTLDPHIRVPANDFEGEWIVKNVGLISYLVESDGKLLIVHRIKNAIGSSVDPDGHSDLDLMVNEYVEMVVQIKRTMMFIIITMMILTMLMTMLIMDMVTTKETIYVAICIMMAAIIPFL</sequence>
<comment type="caution">
    <text evidence="4">The sequence shown here is derived from an EMBL/GenBank/DDBJ whole genome shotgun (WGS) entry which is preliminary data.</text>
</comment>
<organism evidence="4 5">
    <name type="scientific">Dipteronia sinensis</name>
    <dbReference type="NCBI Taxonomy" id="43782"/>
    <lineage>
        <taxon>Eukaryota</taxon>
        <taxon>Viridiplantae</taxon>
        <taxon>Streptophyta</taxon>
        <taxon>Embryophyta</taxon>
        <taxon>Tracheophyta</taxon>
        <taxon>Spermatophyta</taxon>
        <taxon>Magnoliopsida</taxon>
        <taxon>eudicotyledons</taxon>
        <taxon>Gunneridae</taxon>
        <taxon>Pentapetalae</taxon>
        <taxon>rosids</taxon>
        <taxon>malvids</taxon>
        <taxon>Sapindales</taxon>
        <taxon>Sapindaceae</taxon>
        <taxon>Hippocastanoideae</taxon>
        <taxon>Acereae</taxon>
        <taxon>Dipteronia</taxon>
    </lineage>
</organism>
<dbReference type="PANTHER" id="PTHR44259">
    <property type="entry name" value="OS07G0183000 PROTEIN-RELATED"/>
    <property type="match status" value="1"/>
</dbReference>
<dbReference type="AlphaFoldDB" id="A0AAE0A4M3"/>
<feature type="domain" description="F-box" evidence="2">
    <location>
        <begin position="39"/>
        <end position="72"/>
    </location>
</feature>
<dbReference type="InterPro" id="IPR050942">
    <property type="entry name" value="F-box_BR-signaling"/>
</dbReference>
<dbReference type="PANTHER" id="PTHR44259:SF87">
    <property type="entry name" value="F-BOX DOMAIN-CONTAINING PROTEIN"/>
    <property type="match status" value="1"/>
</dbReference>
<accession>A0AAE0A4M3</accession>
<dbReference type="Gene3D" id="1.20.1280.50">
    <property type="match status" value="1"/>
</dbReference>
<dbReference type="InterPro" id="IPR001810">
    <property type="entry name" value="F-box_dom"/>
</dbReference>
<dbReference type="Proteomes" id="UP001281410">
    <property type="component" value="Unassembled WGS sequence"/>
</dbReference>
<dbReference type="InterPro" id="IPR005174">
    <property type="entry name" value="KIB1-4_b-propeller"/>
</dbReference>
<dbReference type="InterPro" id="IPR036047">
    <property type="entry name" value="F-box-like_dom_sf"/>
</dbReference>
<dbReference type="SUPFAM" id="SSF81383">
    <property type="entry name" value="F-box domain"/>
    <property type="match status" value="1"/>
</dbReference>
<evidence type="ECO:0000313" key="5">
    <source>
        <dbReference type="Proteomes" id="UP001281410"/>
    </source>
</evidence>
<dbReference type="Pfam" id="PF00646">
    <property type="entry name" value="F-box"/>
    <property type="match status" value="1"/>
</dbReference>
<evidence type="ECO:0000313" key="4">
    <source>
        <dbReference type="EMBL" id="KAK3200538.1"/>
    </source>
</evidence>
<proteinExistence type="predicted"/>
<keyword evidence="1" id="KW-1133">Transmembrane helix</keyword>
<name>A0AAE0A4M3_9ROSI</name>
<feature type="transmembrane region" description="Helical" evidence="1">
    <location>
        <begin position="388"/>
        <end position="404"/>
    </location>
</feature>